<reference evidence="2 3" key="1">
    <citation type="journal article" date="2010" name="Proc. Natl. Acad. Sci. U.S.A.">
        <title>Enigmatic, ultrasmall, uncultivated Archaea.</title>
        <authorList>
            <person name="Baker B.J."/>
            <person name="Comolli L.R."/>
            <person name="Dick G.J."/>
            <person name="Hauser L.J."/>
            <person name="Hyatt D."/>
            <person name="Dill B.D."/>
            <person name="Land M.L."/>
            <person name="Verberkmoes N.C."/>
            <person name="Hettich R.L."/>
            <person name="Banfield J.F."/>
        </authorList>
    </citation>
    <scope>NUCLEOTIDE SEQUENCE [LARGE SCALE GENOMIC DNA]</scope>
</reference>
<sequence>MQVDRADKFETEVRKIRDSSLKEKVKKQIEKVVNEPNVGKPLRFQYKGERTVYVKPYRLIYSWDGEKLTFLRFEHGEKEVY</sequence>
<evidence type="ECO:0000256" key="1">
    <source>
        <dbReference type="ARBA" id="ARBA00022649"/>
    </source>
</evidence>
<protein>
    <submittedName>
        <fullName evidence="2">Plasmid stabilization system</fullName>
    </submittedName>
</protein>
<proteinExistence type="predicted"/>
<dbReference type="Pfam" id="PF05016">
    <property type="entry name" value="ParE_toxin"/>
    <property type="match status" value="1"/>
</dbReference>
<dbReference type="Gene3D" id="3.30.2310.20">
    <property type="entry name" value="RelE-like"/>
    <property type="match status" value="1"/>
</dbReference>
<name>D6GWM8_PARA5</name>
<dbReference type="InterPro" id="IPR007712">
    <property type="entry name" value="RelE/ParE_toxin"/>
</dbReference>
<keyword evidence="1" id="KW-1277">Toxin-antitoxin system</keyword>
<dbReference type="EMBL" id="GG745603">
    <property type="protein sequence ID" value="EFD92381.1"/>
    <property type="molecule type" value="Genomic_DNA"/>
</dbReference>
<dbReference type="Proteomes" id="UP000009376">
    <property type="component" value="Unassembled WGS sequence"/>
</dbReference>
<evidence type="ECO:0000313" key="3">
    <source>
        <dbReference type="Proteomes" id="UP000009376"/>
    </source>
</evidence>
<gene>
    <name evidence="2" type="ORF">BJBARM5_0898</name>
</gene>
<dbReference type="AlphaFoldDB" id="D6GWM8"/>
<organism evidence="2 3">
    <name type="scientific">Candidatus Parvarchaeum acidophilus ARMAN-5</name>
    <dbReference type="NCBI Taxonomy" id="662762"/>
    <lineage>
        <taxon>Archaea</taxon>
        <taxon>Candidatus Parvarchaeota</taxon>
        <taxon>Candidatus Parvarchaeum</taxon>
    </lineage>
</organism>
<evidence type="ECO:0000313" key="2">
    <source>
        <dbReference type="EMBL" id="EFD92381.1"/>
    </source>
</evidence>
<dbReference type="SUPFAM" id="SSF143011">
    <property type="entry name" value="RelE-like"/>
    <property type="match status" value="1"/>
</dbReference>
<accession>D6GWM8</accession>
<dbReference type="InterPro" id="IPR035093">
    <property type="entry name" value="RelE/ParE_toxin_dom_sf"/>
</dbReference>